<comment type="caution">
    <text evidence="4">The sequence shown here is derived from an EMBL/GenBank/DDBJ whole genome shotgun (WGS) entry which is preliminary data.</text>
</comment>
<reference evidence="4 5" key="1">
    <citation type="submission" date="2017-08" db="EMBL/GenBank/DDBJ databases">
        <title>Fine stratification of microbial communities through a metagenomic profile of the photic zone.</title>
        <authorList>
            <person name="Haro-Moreno J.M."/>
            <person name="Lopez-Perez M."/>
            <person name="De La Torre J."/>
            <person name="Picazo A."/>
            <person name="Camacho A."/>
            <person name="Rodriguez-Valera F."/>
        </authorList>
    </citation>
    <scope>NUCLEOTIDE SEQUENCE [LARGE SCALE GENOMIC DNA]</scope>
    <source>
        <strain evidence="4">MED-G24</strain>
    </source>
</reference>
<organism evidence="4 5">
    <name type="scientific">OM182 bacterium MED-G24</name>
    <dbReference type="NCBI Taxonomy" id="1986255"/>
    <lineage>
        <taxon>Bacteria</taxon>
        <taxon>Pseudomonadati</taxon>
        <taxon>Pseudomonadota</taxon>
        <taxon>Gammaproteobacteria</taxon>
        <taxon>OMG group</taxon>
        <taxon>OM182 clade</taxon>
    </lineage>
</organism>
<keyword evidence="2" id="KW-0378">Hydrolase</keyword>
<feature type="domain" description="Sulfatase N-terminal" evidence="3">
    <location>
        <begin position="6"/>
        <end position="373"/>
    </location>
</feature>
<dbReference type="Gene3D" id="3.40.720.10">
    <property type="entry name" value="Alkaline Phosphatase, subunit A"/>
    <property type="match status" value="1"/>
</dbReference>
<dbReference type="Proteomes" id="UP000219327">
    <property type="component" value="Unassembled WGS sequence"/>
</dbReference>
<accession>A0A2A5WME1</accession>
<evidence type="ECO:0000313" key="5">
    <source>
        <dbReference type="Proteomes" id="UP000219327"/>
    </source>
</evidence>
<proteinExistence type="predicted"/>
<sequence length="481" mass="53444">MGASKPNIVFIFADQQRNEVAGYAGDPVAITPNLDRIAGSGVSFTRCVTSSPVCMTARTSIMTGLQIHQHGVWTVSNPELRHGQSHVRNVRDAGYRTGIIGKNHLWPHEGGDAREHASELLEWGWDMALEVAGPTETLLTDSAYTDYLDQEGLLTTFRDYLDHYHGERVDGRHRIPPWELGACNLPPESTLDMFVANESARWIREQAADKPFYLQVNFGGPHDPWDAPQSYRDQYRAEDMGLSITDTHIGPLSTHVQLLQQYAPVKLDTMTEDQNRQLRLGYYSKLTLIDDCVGKVLAALEKTGQLDNTWIVFSADHGEMLGDHGLLAKKCFYDGSVQVPCLLMPPGGTTAEEKRALTCHLDIVATLLEIAGAESMPDSDGRSLLSFVNDASKPDQHHEGVLSELGLPPQAYTMILTDRYKLSIDTLTRTSLELYDLDNDPKELHNRVNDPAFDAVAGEITETIMNPMLAALDTSEWTQRT</sequence>
<dbReference type="GO" id="GO:0005737">
    <property type="term" value="C:cytoplasm"/>
    <property type="evidence" value="ECO:0007669"/>
    <property type="project" value="TreeGrafter"/>
</dbReference>
<evidence type="ECO:0000259" key="3">
    <source>
        <dbReference type="Pfam" id="PF00884"/>
    </source>
</evidence>
<dbReference type="Pfam" id="PF00884">
    <property type="entry name" value="Sulfatase"/>
    <property type="match status" value="1"/>
</dbReference>
<evidence type="ECO:0000256" key="1">
    <source>
        <dbReference type="ARBA" id="ARBA00022723"/>
    </source>
</evidence>
<dbReference type="PANTHER" id="PTHR45953">
    <property type="entry name" value="IDURONATE 2-SULFATASE"/>
    <property type="match status" value="1"/>
</dbReference>
<name>A0A2A5WME1_9GAMM</name>
<protein>
    <recommendedName>
        <fullName evidence="3">Sulfatase N-terminal domain-containing protein</fullName>
    </recommendedName>
</protein>
<dbReference type="GO" id="GO:0046872">
    <property type="term" value="F:metal ion binding"/>
    <property type="evidence" value="ECO:0007669"/>
    <property type="project" value="UniProtKB-KW"/>
</dbReference>
<dbReference type="EMBL" id="NTKD01000046">
    <property type="protein sequence ID" value="PDH37612.1"/>
    <property type="molecule type" value="Genomic_DNA"/>
</dbReference>
<dbReference type="PANTHER" id="PTHR45953:SF1">
    <property type="entry name" value="IDURONATE 2-SULFATASE"/>
    <property type="match status" value="1"/>
</dbReference>
<gene>
    <name evidence="4" type="ORF">CNE99_07915</name>
</gene>
<dbReference type="SUPFAM" id="SSF53649">
    <property type="entry name" value="Alkaline phosphatase-like"/>
    <property type="match status" value="1"/>
</dbReference>
<evidence type="ECO:0000313" key="4">
    <source>
        <dbReference type="EMBL" id="PDH37612.1"/>
    </source>
</evidence>
<dbReference type="AlphaFoldDB" id="A0A2A5WME1"/>
<evidence type="ECO:0000256" key="2">
    <source>
        <dbReference type="ARBA" id="ARBA00022801"/>
    </source>
</evidence>
<dbReference type="InterPro" id="IPR017850">
    <property type="entry name" value="Alkaline_phosphatase_core_sf"/>
</dbReference>
<keyword evidence="1" id="KW-0479">Metal-binding</keyword>
<dbReference type="GO" id="GO:0008484">
    <property type="term" value="F:sulfuric ester hydrolase activity"/>
    <property type="evidence" value="ECO:0007669"/>
    <property type="project" value="TreeGrafter"/>
</dbReference>
<dbReference type="InterPro" id="IPR000917">
    <property type="entry name" value="Sulfatase_N"/>
</dbReference>